<organism evidence="1">
    <name type="scientific">Anguilla anguilla</name>
    <name type="common">European freshwater eel</name>
    <name type="synonym">Muraena anguilla</name>
    <dbReference type="NCBI Taxonomy" id="7936"/>
    <lineage>
        <taxon>Eukaryota</taxon>
        <taxon>Metazoa</taxon>
        <taxon>Chordata</taxon>
        <taxon>Craniata</taxon>
        <taxon>Vertebrata</taxon>
        <taxon>Euteleostomi</taxon>
        <taxon>Actinopterygii</taxon>
        <taxon>Neopterygii</taxon>
        <taxon>Teleostei</taxon>
        <taxon>Anguilliformes</taxon>
        <taxon>Anguillidae</taxon>
        <taxon>Anguilla</taxon>
    </lineage>
</organism>
<proteinExistence type="predicted"/>
<reference evidence="1" key="2">
    <citation type="journal article" date="2015" name="Fish Shellfish Immunol.">
        <title>Early steps in the European eel (Anguilla anguilla)-Vibrio vulnificus interaction in the gills: Role of the RtxA13 toxin.</title>
        <authorList>
            <person name="Callol A."/>
            <person name="Pajuelo D."/>
            <person name="Ebbesson L."/>
            <person name="Teles M."/>
            <person name="MacKenzie S."/>
            <person name="Amaro C."/>
        </authorList>
    </citation>
    <scope>NUCLEOTIDE SEQUENCE</scope>
</reference>
<dbReference type="EMBL" id="GBXM01072710">
    <property type="protein sequence ID" value="JAH35867.1"/>
    <property type="molecule type" value="Transcribed_RNA"/>
</dbReference>
<evidence type="ECO:0000313" key="1">
    <source>
        <dbReference type="EMBL" id="JAH35867.1"/>
    </source>
</evidence>
<sequence length="13" mass="1833">MYYFSYLFIYYFL</sequence>
<name>A0A0E9S3U3_ANGAN</name>
<protein>
    <submittedName>
        <fullName evidence="1">Uncharacterized protein</fullName>
    </submittedName>
</protein>
<reference evidence="1" key="1">
    <citation type="submission" date="2014-11" db="EMBL/GenBank/DDBJ databases">
        <authorList>
            <person name="Amaro Gonzalez C."/>
        </authorList>
    </citation>
    <scope>NUCLEOTIDE SEQUENCE</scope>
</reference>
<accession>A0A0E9S3U3</accession>